<feature type="region of interest" description="Disordered" evidence="4">
    <location>
        <begin position="1"/>
        <end position="71"/>
    </location>
</feature>
<evidence type="ECO:0000256" key="1">
    <source>
        <dbReference type="ARBA" id="ARBA00004123"/>
    </source>
</evidence>
<keyword evidence="2" id="KW-0539">Nucleus</keyword>
<dbReference type="AlphaFoldDB" id="A0A0L0HD71"/>
<feature type="coiled-coil region" evidence="3">
    <location>
        <begin position="77"/>
        <end position="156"/>
    </location>
</feature>
<dbReference type="RefSeq" id="XP_016607485.1">
    <property type="nucleotide sequence ID" value="XM_016753896.1"/>
</dbReference>
<feature type="compositionally biased region" description="Polar residues" evidence="4">
    <location>
        <begin position="1"/>
        <end position="24"/>
    </location>
</feature>
<feature type="compositionally biased region" description="Low complexity" evidence="4">
    <location>
        <begin position="325"/>
        <end position="336"/>
    </location>
</feature>
<dbReference type="VEuPathDB" id="FungiDB:SPPG_05685"/>
<proteinExistence type="predicted"/>
<evidence type="ECO:0000259" key="5">
    <source>
        <dbReference type="PROSITE" id="PS00036"/>
    </source>
</evidence>
<dbReference type="SUPFAM" id="SSF57959">
    <property type="entry name" value="Leucine zipper domain"/>
    <property type="match status" value="1"/>
</dbReference>
<dbReference type="InterPro" id="IPR046347">
    <property type="entry name" value="bZIP_sf"/>
</dbReference>
<comment type="subcellular location">
    <subcellularLocation>
        <location evidence="1">Nucleus</location>
    </subcellularLocation>
</comment>
<sequence length="484" mass="50487">MDSSLTHTPLPMTPTQGMTSTSPGSRPGEHISDSGADNPPSPTPSSGTPNSRKVSAKRAEQNRAAQRAFRERKQRYIKELEVKAALLDARNGQLQDSENRHRELRNMVERLTRERDVRIKERELWWREREEVFRIVDALRRDLEQLHGENERLKEVVFGLWQESRETSASGNEETEGCNGDDDGADVEPGDREKAIALSQYDRHADKEKVLSIDNSGKADAEGSATSNTSLGSVAFATLIERGTSGSSGATTGNSLSDALLVDLKNRISYWDAEREALYRTSAFPPMPVAPNASLSMGMTTPPYGAPKTTGDGRPPSGLAVPAHASGSASQPSSAGGERGGTSNGVAVSSTVATSIPNTPMAVLTTPSPSVSAPSAAVAAAPNFMDTLFSTILSASGPFNGMSGVPNIGGVGGPFVPLSVGMGPLTATPAALSAALATTGKLAPVTGSPAALPATPLAGINGSNYFGKAGSSPSQLQPGAEPQT</sequence>
<dbReference type="GeneID" id="27689046"/>
<feature type="compositionally biased region" description="Acidic residues" evidence="4">
    <location>
        <begin position="173"/>
        <end position="188"/>
    </location>
</feature>
<keyword evidence="3" id="KW-0175">Coiled coil</keyword>
<dbReference type="OrthoDB" id="2593073at2759"/>
<dbReference type="InterPro" id="IPR004827">
    <property type="entry name" value="bZIP"/>
</dbReference>
<dbReference type="EMBL" id="KQ257458">
    <property type="protein sequence ID" value="KNC99445.1"/>
    <property type="molecule type" value="Genomic_DNA"/>
</dbReference>
<keyword evidence="7" id="KW-1185">Reference proteome</keyword>
<dbReference type="PANTHER" id="PTHR40621:SF6">
    <property type="entry name" value="AP-1-LIKE TRANSCRIPTION FACTOR YAP1-RELATED"/>
    <property type="match status" value="1"/>
</dbReference>
<evidence type="ECO:0000313" key="7">
    <source>
        <dbReference type="Proteomes" id="UP000053201"/>
    </source>
</evidence>
<dbReference type="GO" id="GO:0090575">
    <property type="term" value="C:RNA polymerase II transcription regulator complex"/>
    <property type="evidence" value="ECO:0007669"/>
    <property type="project" value="TreeGrafter"/>
</dbReference>
<name>A0A0L0HD71_SPIPD</name>
<evidence type="ECO:0000256" key="2">
    <source>
        <dbReference type="ARBA" id="ARBA00023242"/>
    </source>
</evidence>
<dbReference type="PROSITE" id="PS00036">
    <property type="entry name" value="BZIP_BASIC"/>
    <property type="match status" value="1"/>
</dbReference>
<dbReference type="SMART" id="SM00338">
    <property type="entry name" value="BRLZ"/>
    <property type="match status" value="1"/>
</dbReference>
<dbReference type="Gene3D" id="1.20.5.170">
    <property type="match status" value="1"/>
</dbReference>
<feature type="domain" description="BZIP" evidence="5">
    <location>
        <begin position="57"/>
        <end position="72"/>
    </location>
</feature>
<dbReference type="CDD" id="cd14688">
    <property type="entry name" value="bZIP_YAP"/>
    <property type="match status" value="1"/>
</dbReference>
<protein>
    <recommendedName>
        <fullName evidence="5">BZIP domain-containing protein</fullName>
    </recommendedName>
</protein>
<accession>A0A0L0HD71</accession>
<reference evidence="6 7" key="1">
    <citation type="submission" date="2009-08" db="EMBL/GenBank/DDBJ databases">
        <title>The Genome Sequence of Spizellomyces punctatus strain DAOM BR117.</title>
        <authorList>
            <consortium name="The Broad Institute Genome Sequencing Platform"/>
            <person name="Russ C."/>
            <person name="Cuomo C."/>
            <person name="Shea T."/>
            <person name="Young S.K."/>
            <person name="Zeng Q."/>
            <person name="Koehrsen M."/>
            <person name="Haas B."/>
            <person name="Borodovsky M."/>
            <person name="Guigo R."/>
            <person name="Alvarado L."/>
            <person name="Berlin A."/>
            <person name="Bochicchio J."/>
            <person name="Borenstein D."/>
            <person name="Chapman S."/>
            <person name="Chen Z."/>
            <person name="Engels R."/>
            <person name="Freedman E."/>
            <person name="Gellesch M."/>
            <person name="Goldberg J."/>
            <person name="Griggs A."/>
            <person name="Gujja S."/>
            <person name="Heiman D."/>
            <person name="Hepburn T."/>
            <person name="Howarth C."/>
            <person name="Jen D."/>
            <person name="Larson L."/>
            <person name="Lewis B."/>
            <person name="Mehta T."/>
            <person name="Park D."/>
            <person name="Pearson M."/>
            <person name="Roberts A."/>
            <person name="Saif S."/>
            <person name="Shenoy N."/>
            <person name="Sisk P."/>
            <person name="Stolte C."/>
            <person name="Sykes S."/>
            <person name="Thomson T."/>
            <person name="Walk T."/>
            <person name="White J."/>
            <person name="Yandava C."/>
            <person name="Burger G."/>
            <person name="Gray M.W."/>
            <person name="Holland P.W.H."/>
            <person name="King N."/>
            <person name="Lang F.B.F."/>
            <person name="Roger A.J."/>
            <person name="Ruiz-Trillo I."/>
            <person name="Lander E."/>
            <person name="Nusbaum C."/>
        </authorList>
    </citation>
    <scope>NUCLEOTIDE SEQUENCE [LARGE SCALE GENOMIC DNA]</scope>
    <source>
        <strain evidence="6 7">DAOM BR117</strain>
    </source>
</reference>
<dbReference type="PANTHER" id="PTHR40621">
    <property type="entry name" value="TRANSCRIPTION FACTOR KAPC-RELATED"/>
    <property type="match status" value="1"/>
</dbReference>
<dbReference type="EMBL" id="KQ257458">
    <property type="protein sequence ID" value="KNC99446.1"/>
    <property type="molecule type" value="Genomic_DNA"/>
</dbReference>
<dbReference type="GO" id="GO:0000976">
    <property type="term" value="F:transcription cis-regulatory region binding"/>
    <property type="evidence" value="ECO:0007669"/>
    <property type="project" value="InterPro"/>
</dbReference>
<evidence type="ECO:0000256" key="4">
    <source>
        <dbReference type="SAM" id="MobiDB-lite"/>
    </source>
</evidence>
<dbReference type="RefSeq" id="XP_016607486.1">
    <property type="nucleotide sequence ID" value="XM_016753897.1"/>
</dbReference>
<dbReference type="STRING" id="645134.A0A0L0HD71"/>
<evidence type="ECO:0000313" key="6">
    <source>
        <dbReference type="EMBL" id="KNC99445.1"/>
    </source>
</evidence>
<organism evidence="6 7">
    <name type="scientific">Spizellomyces punctatus (strain DAOM BR117)</name>
    <dbReference type="NCBI Taxonomy" id="645134"/>
    <lineage>
        <taxon>Eukaryota</taxon>
        <taxon>Fungi</taxon>
        <taxon>Fungi incertae sedis</taxon>
        <taxon>Chytridiomycota</taxon>
        <taxon>Chytridiomycota incertae sedis</taxon>
        <taxon>Chytridiomycetes</taxon>
        <taxon>Spizellomycetales</taxon>
        <taxon>Spizellomycetaceae</taxon>
        <taxon>Spizellomyces</taxon>
    </lineage>
</organism>
<dbReference type="InterPro" id="IPR050936">
    <property type="entry name" value="AP-1-like"/>
</dbReference>
<dbReference type="Proteomes" id="UP000053201">
    <property type="component" value="Unassembled WGS sequence"/>
</dbReference>
<gene>
    <name evidence="6" type="ORF">SPPG_05685</name>
</gene>
<feature type="region of interest" description="Disordered" evidence="4">
    <location>
        <begin position="295"/>
        <end position="346"/>
    </location>
</feature>
<dbReference type="GO" id="GO:0001228">
    <property type="term" value="F:DNA-binding transcription activator activity, RNA polymerase II-specific"/>
    <property type="evidence" value="ECO:0007669"/>
    <property type="project" value="TreeGrafter"/>
</dbReference>
<dbReference type="Pfam" id="PF00170">
    <property type="entry name" value="bZIP_1"/>
    <property type="match status" value="1"/>
</dbReference>
<feature type="region of interest" description="Disordered" evidence="4">
    <location>
        <begin position="164"/>
        <end position="189"/>
    </location>
</feature>
<evidence type="ECO:0000256" key="3">
    <source>
        <dbReference type="SAM" id="Coils"/>
    </source>
</evidence>